<evidence type="ECO:0000256" key="5">
    <source>
        <dbReference type="ARBA" id="ARBA00023242"/>
    </source>
</evidence>
<gene>
    <name evidence="9" type="ORF">OIDMADRAFT_102079</name>
</gene>
<dbReference type="STRING" id="913774.A0A0C3DNM1"/>
<dbReference type="Proteomes" id="UP000054321">
    <property type="component" value="Unassembled WGS sequence"/>
</dbReference>
<evidence type="ECO:0000256" key="6">
    <source>
        <dbReference type="RuleBase" id="RU367161"/>
    </source>
</evidence>
<feature type="domain" description="GINS subunit" evidence="7">
    <location>
        <begin position="81"/>
        <end position="184"/>
    </location>
</feature>
<dbReference type="GO" id="GO:0043596">
    <property type="term" value="C:nuclear replication fork"/>
    <property type="evidence" value="ECO:0007669"/>
    <property type="project" value="EnsemblFungi"/>
</dbReference>
<comment type="similarity">
    <text evidence="2 6">Belongs to the GINS3/PSF3 family.</text>
</comment>
<evidence type="ECO:0000313" key="9">
    <source>
        <dbReference type="EMBL" id="KIN03618.1"/>
    </source>
</evidence>
<dbReference type="InterPro" id="IPR010492">
    <property type="entry name" value="GINS_Psf3"/>
</dbReference>
<keyword evidence="4 6" id="KW-0235">DNA replication</keyword>
<evidence type="ECO:0000256" key="1">
    <source>
        <dbReference type="ARBA" id="ARBA00004123"/>
    </source>
</evidence>
<accession>A0A0C3DNM1</accession>
<dbReference type="Pfam" id="PF22466">
    <property type="entry name" value="PSF3_N"/>
    <property type="match status" value="1"/>
</dbReference>
<dbReference type="AlphaFoldDB" id="A0A0C3DNM1"/>
<dbReference type="FunCoup" id="A0A0C3DNM1">
    <property type="interactions" value="416"/>
</dbReference>
<dbReference type="SUPFAM" id="SSF160059">
    <property type="entry name" value="PriA/YqbF domain"/>
    <property type="match status" value="1"/>
</dbReference>
<dbReference type="SUPFAM" id="SSF158573">
    <property type="entry name" value="GINS helical bundle-like"/>
    <property type="match status" value="1"/>
</dbReference>
<dbReference type="GO" id="GO:0000811">
    <property type="term" value="C:GINS complex"/>
    <property type="evidence" value="ECO:0007669"/>
    <property type="project" value="UniProtKB-UniRule"/>
</dbReference>
<evidence type="ECO:0000313" key="10">
    <source>
        <dbReference type="Proteomes" id="UP000054321"/>
    </source>
</evidence>
<keyword evidence="10" id="KW-1185">Reference proteome</keyword>
<dbReference type="Pfam" id="PF05916">
    <property type="entry name" value="Sld5"/>
    <property type="match status" value="1"/>
</dbReference>
<dbReference type="HOGENOM" id="CLU_081646_0_1_1"/>
<protein>
    <recommendedName>
        <fullName evidence="3 6">DNA replication complex GINS protein PSF3</fullName>
    </recommendedName>
</protein>
<dbReference type="PANTHER" id="PTHR22768">
    <property type="entry name" value="DNA REPLICATION COMPLEX GINS PROTEIN PSF3"/>
    <property type="match status" value="1"/>
</dbReference>
<sequence length="190" mass="20859">MSSSYYDIDAILTDAQKVPTTFELDIPALGYLDNAAGHTLKSGTRLDLPLWLSEMLAVSSTASSTTPSKSLVTLDLPPSLAPRVMNALKADPKSVDLRALAQHFYGLGERILELFEEDEVCNVLMASWRKRAAEISDHASQVGQGGRGGMASGDGVEFLRGLDEWERDLFRRCHDSGKAMRVWMGEVKKN</sequence>
<dbReference type="PANTHER" id="PTHR22768:SF0">
    <property type="entry name" value="DNA REPLICATION COMPLEX GINS PROTEIN PSF3"/>
    <property type="match status" value="1"/>
</dbReference>
<evidence type="ECO:0000256" key="4">
    <source>
        <dbReference type="ARBA" id="ARBA00022705"/>
    </source>
</evidence>
<evidence type="ECO:0000259" key="7">
    <source>
        <dbReference type="Pfam" id="PF05916"/>
    </source>
</evidence>
<dbReference type="InterPro" id="IPR021151">
    <property type="entry name" value="GINS_A"/>
</dbReference>
<dbReference type="InParanoid" id="A0A0C3DNM1"/>
<reference evidence="9 10" key="1">
    <citation type="submission" date="2014-04" db="EMBL/GenBank/DDBJ databases">
        <authorList>
            <consortium name="DOE Joint Genome Institute"/>
            <person name="Kuo A."/>
            <person name="Martino E."/>
            <person name="Perotto S."/>
            <person name="Kohler A."/>
            <person name="Nagy L.G."/>
            <person name="Floudas D."/>
            <person name="Copeland A."/>
            <person name="Barry K.W."/>
            <person name="Cichocki N."/>
            <person name="Veneault-Fourrey C."/>
            <person name="LaButti K."/>
            <person name="Lindquist E.A."/>
            <person name="Lipzen A."/>
            <person name="Lundell T."/>
            <person name="Morin E."/>
            <person name="Murat C."/>
            <person name="Sun H."/>
            <person name="Tunlid A."/>
            <person name="Henrissat B."/>
            <person name="Grigoriev I.V."/>
            <person name="Hibbett D.S."/>
            <person name="Martin F."/>
            <person name="Nordberg H.P."/>
            <person name="Cantor M.N."/>
            <person name="Hua S.X."/>
        </authorList>
    </citation>
    <scope>NUCLEOTIDE SEQUENCE [LARGE SCALE GENOMIC DNA]</scope>
    <source>
        <strain evidence="9 10">Zn</strain>
    </source>
</reference>
<dbReference type="GO" id="GO:0071162">
    <property type="term" value="C:CMG complex"/>
    <property type="evidence" value="ECO:0007669"/>
    <property type="project" value="EnsemblFungi"/>
</dbReference>
<dbReference type="InterPro" id="IPR038437">
    <property type="entry name" value="GINS_Psf3_sf"/>
</dbReference>
<dbReference type="InterPro" id="IPR036224">
    <property type="entry name" value="GINS_bundle-like_dom_sf"/>
</dbReference>
<dbReference type="OrthoDB" id="10251744at2759"/>
<dbReference type="CDD" id="cd21693">
    <property type="entry name" value="GINS_B_Psf3"/>
    <property type="match status" value="1"/>
</dbReference>
<dbReference type="InterPro" id="IPR055221">
    <property type="entry name" value="PSF3_N"/>
</dbReference>
<evidence type="ECO:0000259" key="8">
    <source>
        <dbReference type="Pfam" id="PF22466"/>
    </source>
</evidence>
<dbReference type="GO" id="GO:1902975">
    <property type="term" value="P:mitotic DNA replication initiation"/>
    <property type="evidence" value="ECO:0007669"/>
    <property type="project" value="TreeGrafter"/>
</dbReference>
<keyword evidence="5 6" id="KW-0539">Nucleus</keyword>
<dbReference type="GO" id="GO:0000727">
    <property type="term" value="P:double-strand break repair via break-induced replication"/>
    <property type="evidence" value="ECO:0007669"/>
    <property type="project" value="EnsemblFungi"/>
</dbReference>
<organism evidence="9 10">
    <name type="scientific">Oidiodendron maius (strain Zn)</name>
    <dbReference type="NCBI Taxonomy" id="913774"/>
    <lineage>
        <taxon>Eukaryota</taxon>
        <taxon>Fungi</taxon>
        <taxon>Dikarya</taxon>
        <taxon>Ascomycota</taxon>
        <taxon>Pezizomycotina</taxon>
        <taxon>Leotiomycetes</taxon>
        <taxon>Leotiomycetes incertae sedis</taxon>
        <taxon>Myxotrichaceae</taxon>
        <taxon>Oidiodendron</taxon>
    </lineage>
</organism>
<feature type="domain" description="DNA replication complex GINS protein PSF3 N-terminal" evidence="8">
    <location>
        <begin position="6"/>
        <end position="58"/>
    </location>
</feature>
<comment type="subunit">
    <text evidence="6">Component of the GINS complex.</text>
</comment>
<comment type="function">
    <text evidence="6">The GINS complex plays an essential role in the initiation of DNA replication.</text>
</comment>
<evidence type="ECO:0000256" key="2">
    <source>
        <dbReference type="ARBA" id="ARBA00006343"/>
    </source>
</evidence>
<reference evidence="10" key="2">
    <citation type="submission" date="2015-01" db="EMBL/GenBank/DDBJ databases">
        <title>Evolutionary Origins and Diversification of the Mycorrhizal Mutualists.</title>
        <authorList>
            <consortium name="DOE Joint Genome Institute"/>
            <consortium name="Mycorrhizal Genomics Consortium"/>
            <person name="Kohler A."/>
            <person name="Kuo A."/>
            <person name="Nagy L.G."/>
            <person name="Floudas D."/>
            <person name="Copeland A."/>
            <person name="Barry K.W."/>
            <person name="Cichocki N."/>
            <person name="Veneault-Fourrey C."/>
            <person name="LaButti K."/>
            <person name="Lindquist E.A."/>
            <person name="Lipzen A."/>
            <person name="Lundell T."/>
            <person name="Morin E."/>
            <person name="Murat C."/>
            <person name="Riley R."/>
            <person name="Ohm R."/>
            <person name="Sun H."/>
            <person name="Tunlid A."/>
            <person name="Henrissat B."/>
            <person name="Grigoriev I.V."/>
            <person name="Hibbett D.S."/>
            <person name="Martin F."/>
        </authorList>
    </citation>
    <scope>NUCLEOTIDE SEQUENCE [LARGE SCALE GENOMIC DNA]</scope>
    <source>
        <strain evidence="10">Zn</strain>
    </source>
</reference>
<dbReference type="EMBL" id="KN832873">
    <property type="protein sequence ID" value="KIN03618.1"/>
    <property type="molecule type" value="Genomic_DNA"/>
</dbReference>
<name>A0A0C3DNM1_OIDMZ</name>
<evidence type="ECO:0000256" key="3">
    <source>
        <dbReference type="ARBA" id="ARBA00015140"/>
    </source>
</evidence>
<dbReference type="Gene3D" id="1.20.58.2050">
    <property type="match status" value="1"/>
</dbReference>
<dbReference type="CDD" id="cd11713">
    <property type="entry name" value="GINS_A_psf3"/>
    <property type="match status" value="1"/>
</dbReference>
<proteinExistence type="inferred from homology"/>
<comment type="subcellular location">
    <subcellularLocation>
        <location evidence="1 6">Nucleus</location>
    </subcellularLocation>
</comment>